<sequence>MNAPFHNKKHLGSQLSYDQINQIVDRFLSDEARREATFDAYRESDLERFLCRLNRKRRRAFLRRLVPSVPVPNLLRRRSTWGRKSEPVDISQGQGTDPSIPVRQATRWHPRWQRSLRFLVFLALLKVAGFYAAEPVLGPVVSTLPSGLAARAEIALRCGDTVMFRDDTGSFVGAIPVDPSGACTSGHLTSPFNDATALRVAEAIAVLEGRWARSPLTLFGQDLVGLVRGAAFEIERSIRGLDRQEVLNRWLAGERPTFLQPRGSGPVLSAFEALVGQPGRVDEPLDKARNVGAAMVFVARTMGMDENARAHFLAERMTVIHGEGRPLAGALAAELLFGGPPGNLGEVCLFAAASTFHFYQDLPVFGAHVDRRYERARARARVCATRLARNDEERLLAYEVIEAFRNPSSMLSVLPGGSATTVRDALGAAGITEPLSDALLPLDVEAQTAAQETVRDVLNQLSYRLAPGVCFAGNCDVQADYLVAVAEIDDEALPLRVAFTNRHRSLLGPFADADASQPVALAPAFGLGSQHKAMLALISARHGETRLCNRIYGTITNTSGPAPVEDCTTRSPSGWVDVREALGRSMNLPWVDVARRHALEMSVLETNLGFLGDPAGPGGAALGVGRRAPPERFMALFAAVVRAADGSRPATDGLMVLDGYPARSVDLEAVGYEADVVRETAALFSAPFEEYGTLRHLPDQLRPLGCTPTLGKTGTTEIAGGGLARSRTATVVVSCGDRQFVVFASIESSIAQQTVGAITARELGELIAAALSGLGGQRREP</sequence>
<organism evidence="1 2">
    <name type="scientific">Tateyamaria armeniaca</name>
    <dbReference type="NCBI Taxonomy" id="2518930"/>
    <lineage>
        <taxon>Bacteria</taxon>
        <taxon>Pseudomonadati</taxon>
        <taxon>Pseudomonadota</taxon>
        <taxon>Alphaproteobacteria</taxon>
        <taxon>Rhodobacterales</taxon>
        <taxon>Roseobacteraceae</taxon>
        <taxon>Tateyamaria</taxon>
    </lineage>
</organism>
<reference evidence="1 2" key="1">
    <citation type="submission" date="2024-08" db="EMBL/GenBank/DDBJ databases">
        <title>Tateyamaria sp. nov., isolated from marine algae.</title>
        <authorList>
            <person name="Choi B.J."/>
            <person name="Kim J.M."/>
            <person name="Lee J.K."/>
            <person name="Choi D.G."/>
            <person name="Bayburt H."/>
            <person name="Baek J.H."/>
            <person name="Han D.M."/>
            <person name="Jeon C.O."/>
        </authorList>
    </citation>
    <scope>NUCLEOTIDE SEQUENCE [LARGE SCALE GENOMIC DNA]</scope>
    <source>
        <strain evidence="1 2">KMU-156</strain>
    </source>
</reference>
<dbReference type="RefSeq" id="WP_407590740.1">
    <property type="nucleotide sequence ID" value="NZ_JBHDIY010000002.1"/>
</dbReference>
<comment type="caution">
    <text evidence="1">The sequence shown here is derived from an EMBL/GenBank/DDBJ whole genome shotgun (WGS) entry which is preliminary data.</text>
</comment>
<evidence type="ECO:0000313" key="2">
    <source>
        <dbReference type="Proteomes" id="UP001627408"/>
    </source>
</evidence>
<protein>
    <recommendedName>
        <fullName evidence="3">Penicillin-binding protein transpeptidase domain-containing protein</fullName>
    </recommendedName>
</protein>
<dbReference type="Proteomes" id="UP001627408">
    <property type="component" value="Unassembled WGS sequence"/>
</dbReference>
<gene>
    <name evidence="1" type="ORF">ACERZ8_03530</name>
</gene>
<evidence type="ECO:0000313" key="1">
    <source>
        <dbReference type="EMBL" id="MFL4468984.1"/>
    </source>
</evidence>
<name>A0ABW8UTK5_9RHOB</name>
<accession>A0ABW8UTK5</accession>
<evidence type="ECO:0008006" key="3">
    <source>
        <dbReference type="Google" id="ProtNLM"/>
    </source>
</evidence>
<dbReference type="EMBL" id="JBHDIY010000002">
    <property type="protein sequence ID" value="MFL4468984.1"/>
    <property type="molecule type" value="Genomic_DNA"/>
</dbReference>
<dbReference type="SUPFAM" id="SSF56601">
    <property type="entry name" value="beta-lactamase/transpeptidase-like"/>
    <property type="match status" value="1"/>
</dbReference>
<dbReference type="InterPro" id="IPR012338">
    <property type="entry name" value="Beta-lactam/transpept-like"/>
</dbReference>
<proteinExistence type="predicted"/>
<keyword evidence="2" id="KW-1185">Reference proteome</keyword>